<reference evidence="1" key="1">
    <citation type="journal article" date="2015" name="Nature">
        <title>Complex archaea that bridge the gap between prokaryotes and eukaryotes.</title>
        <authorList>
            <person name="Spang A."/>
            <person name="Saw J.H."/>
            <person name="Jorgensen S.L."/>
            <person name="Zaremba-Niedzwiedzka K."/>
            <person name="Martijn J."/>
            <person name="Lind A.E."/>
            <person name="van Eijk R."/>
            <person name="Schleper C."/>
            <person name="Guy L."/>
            <person name="Ettema T.J."/>
        </authorList>
    </citation>
    <scope>NUCLEOTIDE SEQUENCE</scope>
</reference>
<protein>
    <submittedName>
        <fullName evidence="1">Uncharacterized protein</fullName>
    </submittedName>
</protein>
<sequence>MGTRNDLETVWHVTRHALTRSIIDEGFLGGWGDDGYGVYVFNNLLSAEDYMADGGWDGEGDPAQMCIVQIEVSASELWEIEVHPEWENPEDYEHVLRYPMEPDSEELWTPARQILTECSDPELL</sequence>
<dbReference type="AlphaFoldDB" id="A0A0F9XR29"/>
<organism evidence="1">
    <name type="scientific">marine sediment metagenome</name>
    <dbReference type="NCBI Taxonomy" id="412755"/>
    <lineage>
        <taxon>unclassified sequences</taxon>
        <taxon>metagenomes</taxon>
        <taxon>ecological metagenomes</taxon>
    </lineage>
</organism>
<evidence type="ECO:0000313" key="1">
    <source>
        <dbReference type="EMBL" id="KKO01892.1"/>
    </source>
</evidence>
<gene>
    <name evidence="1" type="ORF">LCGC14_0112470</name>
</gene>
<accession>A0A0F9XR29</accession>
<dbReference type="EMBL" id="LAZR01000033">
    <property type="protein sequence ID" value="KKO01892.1"/>
    <property type="molecule type" value="Genomic_DNA"/>
</dbReference>
<proteinExistence type="predicted"/>
<comment type="caution">
    <text evidence="1">The sequence shown here is derived from an EMBL/GenBank/DDBJ whole genome shotgun (WGS) entry which is preliminary data.</text>
</comment>
<name>A0A0F9XR29_9ZZZZ</name>